<evidence type="ECO:0000256" key="3">
    <source>
        <dbReference type="SAM" id="SignalP"/>
    </source>
</evidence>
<organism evidence="4 7">
    <name type="scientific">Phytophthora rubi</name>
    <dbReference type="NCBI Taxonomy" id="129364"/>
    <lineage>
        <taxon>Eukaryota</taxon>
        <taxon>Sar</taxon>
        <taxon>Stramenopiles</taxon>
        <taxon>Oomycota</taxon>
        <taxon>Peronosporomycetes</taxon>
        <taxon>Peronosporales</taxon>
        <taxon>Peronosporaceae</taxon>
        <taxon>Phytophthora</taxon>
    </lineage>
</organism>
<accession>A0A6A3LQ40</accession>
<reference evidence="4 7" key="1">
    <citation type="submission" date="2018-09" db="EMBL/GenBank/DDBJ databases">
        <title>Genomic investigation of the strawberry pathogen Phytophthora fragariae indicates pathogenicity is determined by transcriptional variation in three key races.</title>
        <authorList>
            <person name="Adams T.M."/>
            <person name="Armitage A.D."/>
            <person name="Sobczyk M.K."/>
            <person name="Bates H.J."/>
            <person name="Dunwell J.M."/>
            <person name="Nellist C.F."/>
            <person name="Harrison R.J."/>
        </authorList>
    </citation>
    <scope>NUCLEOTIDE SEQUENCE [LARGE SCALE GENOMIC DNA]</scope>
    <source>
        <strain evidence="4 7">SCRP324</strain>
        <strain evidence="5 6">SCRP333</strain>
    </source>
</reference>
<gene>
    <name evidence="4" type="ORF">PR002_g13135</name>
    <name evidence="5" type="ORF">PR003_g13610</name>
</gene>
<comment type="caution">
    <text evidence="4">The sequence shown here is derived from an EMBL/GenBank/DDBJ whole genome shotgun (WGS) entry which is preliminary data.</text>
</comment>
<evidence type="ECO:0000256" key="2">
    <source>
        <dbReference type="SAM" id="Phobius"/>
    </source>
</evidence>
<evidence type="ECO:0000313" key="7">
    <source>
        <dbReference type="Proteomes" id="UP000435112"/>
    </source>
</evidence>
<evidence type="ECO:0000313" key="6">
    <source>
        <dbReference type="Proteomes" id="UP000434957"/>
    </source>
</evidence>
<feature type="region of interest" description="Disordered" evidence="1">
    <location>
        <begin position="66"/>
        <end position="91"/>
    </location>
</feature>
<feature type="compositionally biased region" description="Low complexity" evidence="1">
    <location>
        <begin position="167"/>
        <end position="192"/>
    </location>
</feature>
<sequence>MCVYLAPRWRRRSLLATLMLALTLLLSVDAARALRSSVETQHPTGSTTGSGSASVSEVQVGDLEAGVVTTDTTQSSTTFTKKTWGAGSNSDVNKKSVSFTSLVQSTATSAPSGPKSASSASGSTDNEVGTPSATSNIKSKSATSAKQDDDDDSDGSFDFESSDDSVDSISDSKTHGKTTGKSGTSKSTTSVPTPTPTPTSTPAPKQTTYHQPQPTHPGSIDIKPLSWSEPTMHPQTPQPGSGVVDTKPVTGSSSSASASGQPVQGQSFEVSGSANNAASFEKSTKSAASTTSSRSLDETLVFVIVGVVGAIGALLMFVSRKVLQETGDDEELTGASFF</sequence>
<keyword evidence="2" id="KW-0812">Transmembrane</keyword>
<keyword evidence="2" id="KW-1133">Transmembrane helix</keyword>
<dbReference type="AlphaFoldDB" id="A0A6A3LQ40"/>
<name>A0A6A3LQ40_9STRA</name>
<feature type="region of interest" description="Disordered" evidence="1">
    <location>
        <begin position="105"/>
        <end position="279"/>
    </location>
</feature>
<feature type="signal peptide" evidence="3">
    <location>
        <begin position="1"/>
        <end position="33"/>
    </location>
</feature>
<feature type="transmembrane region" description="Helical" evidence="2">
    <location>
        <begin position="299"/>
        <end position="318"/>
    </location>
</feature>
<dbReference type="EMBL" id="QXFT01000864">
    <property type="protein sequence ID" value="KAE9334272.1"/>
    <property type="molecule type" value="Genomic_DNA"/>
</dbReference>
<keyword evidence="2" id="KW-0472">Membrane</keyword>
<dbReference type="OrthoDB" id="129951at2759"/>
<evidence type="ECO:0008006" key="8">
    <source>
        <dbReference type="Google" id="ProtNLM"/>
    </source>
</evidence>
<evidence type="ECO:0000256" key="1">
    <source>
        <dbReference type="SAM" id="MobiDB-lite"/>
    </source>
</evidence>
<keyword evidence="6" id="KW-1185">Reference proteome</keyword>
<feature type="compositionally biased region" description="Acidic residues" evidence="1">
    <location>
        <begin position="148"/>
        <end position="166"/>
    </location>
</feature>
<evidence type="ECO:0000313" key="4">
    <source>
        <dbReference type="EMBL" id="KAE9018334.1"/>
    </source>
</evidence>
<dbReference type="Proteomes" id="UP000435112">
    <property type="component" value="Unassembled WGS sequence"/>
</dbReference>
<feature type="compositionally biased region" description="Low complexity" evidence="1">
    <location>
        <begin position="69"/>
        <end position="83"/>
    </location>
</feature>
<protein>
    <recommendedName>
        <fullName evidence="8">RxLR effector protein</fullName>
    </recommendedName>
</protein>
<feature type="chain" id="PRO_5036165003" description="RxLR effector protein" evidence="3">
    <location>
        <begin position="34"/>
        <end position="338"/>
    </location>
</feature>
<feature type="compositionally biased region" description="Low complexity" evidence="1">
    <location>
        <begin position="105"/>
        <end position="124"/>
    </location>
</feature>
<evidence type="ECO:0000313" key="5">
    <source>
        <dbReference type="EMBL" id="KAE9334272.1"/>
    </source>
</evidence>
<dbReference type="EMBL" id="QXFU01000855">
    <property type="protein sequence ID" value="KAE9018334.1"/>
    <property type="molecule type" value="Genomic_DNA"/>
</dbReference>
<keyword evidence="3" id="KW-0732">Signal</keyword>
<feature type="compositionally biased region" description="Polar residues" evidence="1">
    <location>
        <begin position="125"/>
        <end position="137"/>
    </location>
</feature>
<dbReference type="Proteomes" id="UP000434957">
    <property type="component" value="Unassembled WGS sequence"/>
</dbReference>
<feature type="compositionally biased region" description="Polar residues" evidence="1">
    <location>
        <begin position="260"/>
        <end position="276"/>
    </location>
</feature>
<proteinExistence type="predicted"/>